<dbReference type="PANTHER" id="PTHR11214">
    <property type="entry name" value="BETA-1,3-N-ACETYLGLUCOSAMINYLTRANSFERASE"/>
    <property type="match status" value="1"/>
</dbReference>
<name>A0A210R3S9_MIZYE</name>
<evidence type="ECO:0000256" key="6">
    <source>
        <dbReference type="ARBA" id="ARBA00022968"/>
    </source>
</evidence>
<organism evidence="12 13">
    <name type="scientific">Mizuhopecten yessoensis</name>
    <name type="common">Japanese scallop</name>
    <name type="synonym">Patinopecten yessoensis</name>
    <dbReference type="NCBI Taxonomy" id="6573"/>
    <lineage>
        <taxon>Eukaryota</taxon>
        <taxon>Metazoa</taxon>
        <taxon>Spiralia</taxon>
        <taxon>Lophotrochozoa</taxon>
        <taxon>Mollusca</taxon>
        <taxon>Bivalvia</taxon>
        <taxon>Autobranchia</taxon>
        <taxon>Pteriomorphia</taxon>
        <taxon>Pectinida</taxon>
        <taxon>Pectinoidea</taxon>
        <taxon>Pectinidae</taxon>
        <taxon>Mizuhopecten</taxon>
    </lineage>
</organism>
<proteinExistence type="inferred from homology"/>
<evidence type="ECO:0000256" key="4">
    <source>
        <dbReference type="ARBA" id="ARBA00022679"/>
    </source>
</evidence>
<keyword evidence="4 12" id="KW-0808">Transferase</keyword>
<keyword evidence="3 11" id="KW-0328">Glycosyltransferase</keyword>
<dbReference type="EC" id="2.4.1.-" evidence="11"/>
<keyword evidence="7 11" id="KW-1133">Transmembrane helix</keyword>
<dbReference type="GO" id="GO:0008194">
    <property type="term" value="F:UDP-glycosyltransferase activity"/>
    <property type="evidence" value="ECO:0007669"/>
    <property type="project" value="TreeGrafter"/>
</dbReference>
<dbReference type="GO" id="GO:0000139">
    <property type="term" value="C:Golgi membrane"/>
    <property type="evidence" value="ECO:0007669"/>
    <property type="project" value="UniProtKB-SubCell"/>
</dbReference>
<keyword evidence="10" id="KW-0325">Glycoprotein</keyword>
<dbReference type="Gene3D" id="3.90.550.50">
    <property type="match status" value="1"/>
</dbReference>
<gene>
    <name evidence="12" type="ORF">KP79_PYT16157</name>
</gene>
<evidence type="ECO:0000256" key="10">
    <source>
        <dbReference type="ARBA" id="ARBA00023180"/>
    </source>
</evidence>
<evidence type="ECO:0000256" key="3">
    <source>
        <dbReference type="ARBA" id="ARBA00022676"/>
    </source>
</evidence>
<keyword evidence="13" id="KW-1185">Reference proteome</keyword>
<evidence type="ECO:0000256" key="5">
    <source>
        <dbReference type="ARBA" id="ARBA00022692"/>
    </source>
</evidence>
<dbReference type="FunFam" id="3.90.550.50:FF:000001">
    <property type="entry name" value="Hexosyltransferase"/>
    <property type="match status" value="1"/>
</dbReference>
<sequence length="424" mass="49395">MSRRFVGRSMYSRFRSAKFIFFMSICNALVMLMNVMSVYNRGELAQTKQEIIREVIRTVPCEEDAEKEPKAKVHVKYFEDESQRHEEEDSDNELPLCSNVTEPGVECEIQFSDFQYPLEINMTKLVSDYKRQGHVDETVINKYTHTETLVPAKTCVQGEGKSSEKHVFMIYLIKSTPTNYARRNVIRKSWADEYKFPSIRLVFLMGFPVRSTLNEMIVAESKEFGDILQLDFIDTYYNLTLKAIGGIRWTAKNCPGAKFAIMGDDDYYVATDFMLSLLEHIHTFHPTSVYMGGLIHSAKPQRDRSAKWYISPADYPFNKYPPVIRGGTLVMSMDFVIDMNIVIPYTKSLPFDDVYFAIVAYKLGVKPMTEDRFAFRKVRYSDEEFRTVLSSHGYKRPFELKHAWRCHEIIQELARENSTKKTCW</sequence>
<keyword evidence="8 11" id="KW-0333">Golgi apparatus</keyword>
<reference evidence="12 13" key="1">
    <citation type="journal article" date="2017" name="Nat. Ecol. Evol.">
        <title>Scallop genome provides insights into evolution of bilaterian karyotype and development.</title>
        <authorList>
            <person name="Wang S."/>
            <person name="Zhang J."/>
            <person name="Jiao W."/>
            <person name="Li J."/>
            <person name="Xun X."/>
            <person name="Sun Y."/>
            <person name="Guo X."/>
            <person name="Huan P."/>
            <person name="Dong B."/>
            <person name="Zhang L."/>
            <person name="Hu X."/>
            <person name="Sun X."/>
            <person name="Wang J."/>
            <person name="Zhao C."/>
            <person name="Wang Y."/>
            <person name="Wang D."/>
            <person name="Huang X."/>
            <person name="Wang R."/>
            <person name="Lv J."/>
            <person name="Li Y."/>
            <person name="Zhang Z."/>
            <person name="Liu B."/>
            <person name="Lu W."/>
            <person name="Hui Y."/>
            <person name="Liang J."/>
            <person name="Zhou Z."/>
            <person name="Hou R."/>
            <person name="Li X."/>
            <person name="Liu Y."/>
            <person name="Li H."/>
            <person name="Ning X."/>
            <person name="Lin Y."/>
            <person name="Zhao L."/>
            <person name="Xing Q."/>
            <person name="Dou J."/>
            <person name="Li Y."/>
            <person name="Mao J."/>
            <person name="Guo H."/>
            <person name="Dou H."/>
            <person name="Li T."/>
            <person name="Mu C."/>
            <person name="Jiang W."/>
            <person name="Fu Q."/>
            <person name="Fu X."/>
            <person name="Miao Y."/>
            <person name="Liu J."/>
            <person name="Yu Q."/>
            <person name="Li R."/>
            <person name="Liao H."/>
            <person name="Li X."/>
            <person name="Kong Y."/>
            <person name="Jiang Z."/>
            <person name="Chourrout D."/>
            <person name="Li R."/>
            <person name="Bao Z."/>
        </authorList>
    </citation>
    <scope>NUCLEOTIDE SEQUENCE [LARGE SCALE GENOMIC DNA]</scope>
    <source>
        <strain evidence="12 13">PY_sf001</strain>
    </source>
</reference>
<dbReference type="Pfam" id="PF01762">
    <property type="entry name" value="Galactosyl_T"/>
    <property type="match status" value="1"/>
</dbReference>
<keyword evidence="6 11" id="KW-0735">Signal-anchor</keyword>
<evidence type="ECO:0000313" key="12">
    <source>
        <dbReference type="EMBL" id="OWF55648.1"/>
    </source>
</evidence>
<dbReference type="AlphaFoldDB" id="A0A210R3S9"/>
<accession>A0A210R3S9</accession>
<feature type="transmembrane region" description="Helical" evidence="11">
    <location>
        <begin position="20"/>
        <end position="39"/>
    </location>
</feature>
<evidence type="ECO:0000313" key="13">
    <source>
        <dbReference type="Proteomes" id="UP000242188"/>
    </source>
</evidence>
<dbReference type="OrthoDB" id="2139606at2759"/>
<dbReference type="GO" id="GO:0016758">
    <property type="term" value="F:hexosyltransferase activity"/>
    <property type="evidence" value="ECO:0007669"/>
    <property type="project" value="InterPro"/>
</dbReference>
<dbReference type="GO" id="GO:0006493">
    <property type="term" value="P:protein O-linked glycosylation"/>
    <property type="evidence" value="ECO:0007669"/>
    <property type="project" value="TreeGrafter"/>
</dbReference>
<evidence type="ECO:0000256" key="7">
    <source>
        <dbReference type="ARBA" id="ARBA00022989"/>
    </source>
</evidence>
<comment type="subcellular location">
    <subcellularLocation>
        <location evidence="1 11">Golgi apparatus membrane</location>
        <topology evidence="1 11">Single-pass type II membrane protein</topology>
    </subcellularLocation>
</comment>
<evidence type="ECO:0000256" key="2">
    <source>
        <dbReference type="ARBA" id="ARBA00008661"/>
    </source>
</evidence>
<evidence type="ECO:0000256" key="8">
    <source>
        <dbReference type="ARBA" id="ARBA00023034"/>
    </source>
</evidence>
<comment type="caution">
    <text evidence="12">The sequence shown here is derived from an EMBL/GenBank/DDBJ whole genome shotgun (WGS) entry which is preliminary data.</text>
</comment>
<evidence type="ECO:0000256" key="11">
    <source>
        <dbReference type="RuleBase" id="RU363063"/>
    </source>
</evidence>
<dbReference type="PANTHER" id="PTHR11214:SF349">
    <property type="entry name" value="BETA-1,3-GALACTOSYLTRANSFERASE BRN"/>
    <property type="match status" value="1"/>
</dbReference>
<dbReference type="InterPro" id="IPR002659">
    <property type="entry name" value="Glyco_trans_31"/>
</dbReference>
<protein>
    <recommendedName>
        <fullName evidence="11">Hexosyltransferase</fullName>
        <ecNumber evidence="11">2.4.1.-</ecNumber>
    </recommendedName>
</protein>
<evidence type="ECO:0000256" key="1">
    <source>
        <dbReference type="ARBA" id="ARBA00004323"/>
    </source>
</evidence>
<dbReference type="Proteomes" id="UP000242188">
    <property type="component" value="Unassembled WGS sequence"/>
</dbReference>
<comment type="similarity">
    <text evidence="2 11">Belongs to the glycosyltransferase 31 family.</text>
</comment>
<keyword evidence="5 11" id="KW-0812">Transmembrane</keyword>
<evidence type="ECO:0000256" key="9">
    <source>
        <dbReference type="ARBA" id="ARBA00023136"/>
    </source>
</evidence>
<dbReference type="EMBL" id="NEDP02000546">
    <property type="protein sequence ID" value="OWF55648.1"/>
    <property type="molecule type" value="Genomic_DNA"/>
</dbReference>
<keyword evidence="9 11" id="KW-0472">Membrane</keyword>